<evidence type="ECO:0000256" key="11">
    <source>
        <dbReference type="PIRSR" id="PIRSR006268-2"/>
    </source>
</evidence>
<evidence type="ECO:0000256" key="6">
    <source>
        <dbReference type="ARBA" id="ARBA00022827"/>
    </source>
</evidence>
<name>A0A327L0C0_9BRAD</name>
<feature type="signal peptide" evidence="12">
    <location>
        <begin position="1"/>
        <end position="33"/>
    </location>
</feature>
<feature type="binding site" evidence="11">
    <location>
        <position position="185"/>
    </location>
    <ligand>
        <name>Mg(2+)</name>
        <dbReference type="ChEBI" id="CHEBI:18420"/>
    </ligand>
</feature>
<sequence>MTMPPSGRPTRRRFLSVAAAAAGLPLLPSGAAATEGALVTWRGIALGAVASLQIHHPDRATAERLVRAAVAETARLEAIFSLYRPDSVLSELNRTGVVIAPAAELVDLLAACDAMVRLTNGVFDPTVQPLWACHAAHFSTRGRDAGPPPAEALRDALARVGWDKLRVGRDRIAFATRGMALTLNGIAQGFVTDRVVAMLRNAGLAHALVDMGEIAALGGHPAGRPWQVELERSAPGAPDVVPLTDRAVATSAAAGFGFDADGRYNHLFDPRTGISAAPDRRITVVAATATTADALSTAFSLMDDASIAEAARRSAAVVYAPPRFGGP</sequence>
<evidence type="ECO:0000313" key="13">
    <source>
        <dbReference type="EMBL" id="RAI43375.1"/>
    </source>
</evidence>
<keyword evidence="3 10" id="KW-0285">Flavoprotein</keyword>
<dbReference type="PIRSF" id="PIRSF006268">
    <property type="entry name" value="ApbE"/>
    <property type="match status" value="1"/>
</dbReference>
<protein>
    <recommendedName>
        <fullName evidence="2 10">FAD:protein FMN transferase</fullName>
        <ecNumber evidence="1 10">2.7.1.180</ecNumber>
    </recommendedName>
    <alternativeName>
        <fullName evidence="8 10">Flavin transferase</fullName>
    </alternativeName>
</protein>
<evidence type="ECO:0000256" key="1">
    <source>
        <dbReference type="ARBA" id="ARBA00011955"/>
    </source>
</evidence>
<evidence type="ECO:0000256" key="10">
    <source>
        <dbReference type="PIRNR" id="PIRNR006268"/>
    </source>
</evidence>
<evidence type="ECO:0000256" key="12">
    <source>
        <dbReference type="SAM" id="SignalP"/>
    </source>
</evidence>
<evidence type="ECO:0000256" key="5">
    <source>
        <dbReference type="ARBA" id="ARBA00022723"/>
    </source>
</evidence>
<dbReference type="GO" id="GO:0046872">
    <property type="term" value="F:metal ion binding"/>
    <property type="evidence" value="ECO:0007669"/>
    <property type="project" value="UniProtKB-UniRule"/>
</dbReference>
<organism evidence="13 14">
    <name type="scientific">Rhodoplanes roseus</name>
    <dbReference type="NCBI Taxonomy" id="29409"/>
    <lineage>
        <taxon>Bacteria</taxon>
        <taxon>Pseudomonadati</taxon>
        <taxon>Pseudomonadota</taxon>
        <taxon>Alphaproteobacteria</taxon>
        <taxon>Hyphomicrobiales</taxon>
        <taxon>Nitrobacteraceae</taxon>
        <taxon>Rhodoplanes</taxon>
    </lineage>
</organism>
<feature type="binding site" evidence="11">
    <location>
        <position position="293"/>
    </location>
    <ligand>
        <name>Mg(2+)</name>
        <dbReference type="ChEBI" id="CHEBI:18420"/>
    </ligand>
</feature>
<dbReference type="PANTHER" id="PTHR30040:SF2">
    <property type="entry name" value="FAD:PROTEIN FMN TRANSFERASE"/>
    <property type="match status" value="1"/>
</dbReference>
<keyword evidence="6 10" id="KW-0274">FAD</keyword>
<dbReference type="OrthoDB" id="9778595at2"/>
<keyword evidence="14" id="KW-1185">Reference proteome</keyword>
<keyword evidence="12" id="KW-0732">Signal</keyword>
<evidence type="ECO:0000256" key="3">
    <source>
        <dbReference type="ARBA" id="ARBA00022630"/>
    </source>
</evidence>
<dbReference type="SUPFAM" id="SSF143631">
    <property type="entry name" value="ApbE-like"/>
    <property type="match status" value="1"/>
</dbReference>
<dbReference type="AlphaFoldDB" id="A0A327L0C0"/>
<feature type="binding site" evidence="11">
    <location>
        <position position="297"/>
    </location>
    <ligand>
        <name>Mg(2+)</name>
        <dbReference type="ChEBI" id="CHEBI:18420"/>
    </ligand>
</feature>
<gene>
    <name evidence="13" type="ORF">CH341_14715</name>
</gene>
<dbReference type="Gene3D" id="3.10.520.10">
    <property type="entry name" value="ApbE-like domains"/>
    <property type="match status" value="1"/>
</dbReference>
<dbReference type="GO" id="GO:0016740">
    <property type="term" value="F:transferase activity"/>
    <property type="evidence" value="ECO:0007669"/>
    <property type="project" value="UniProtKB-UniRule"/>
</dbReference>
<dbReference type="InterPro" id="IPR003374">
    <property type="entry name" value="ApbE-like_sf"/>
</dbReference>
<evidence type="ECO:0000313" key="14">
    <source>
        <dbReference type="Proteomes" id="UP000249130"/>
    </source>
</evidence>
<dbReference type="Pfam" id="PF02424">
    <property type="entry name" value="ApbE"/>
    <property type="match status" value="1"/>
</dbReference>
<comment type="caution">
    <text evidence="13">The sequence shown here is derived from an EMBL/GenBank/DDBJ whole genome shotgun (WGS) entry which is preliminary data.</text>
</comment>
<comment type="cofactor">
    <cofactor evidence="11">
        <name>Mg(2+)</name>
        <dbReference type="ChEBI" id="CHEBI:18420"/>
    </cofactor>
    <cofactor evidence="11">
        <name>Mn(2+)</name>
        <dbReference type="ChEBI" id="CHEBI:29035"/>
    </cofactor>
    <text evidence="11">Magnesium. Can also use manganese.</text>
</comment>
<evidence type="ECO:0000256" key="7">
    <source>
        <dbReference type="ARBA" id="ARBA00022842"/>
    </source>
</evidence>
<dbReference type="EC" id="2.7.1.180" evidence="1 10"/>
<dbReference type="PANTHER" id="PTHR30040">
    <property type="entry name" value="THIAMINE BIOSYNTHESIS LIPOPROTEIN APBE"/>
    <property type="match status" value="1"/>
</dbReference>
<dbReference type="EMBL" id="NPEX01000092">
    <property type="protein sequence ID" value="RAI43375.1"/>
    <property type="molecule type" value="Genomic_DNA"/>
</dbReference>
<feature type="chain" id="PRO_5039929714" description="FAD:protein FMN transferase" evidence="12">
    <location>
        <begin position="34"/>
        <end position="327"/>
    </location>
</feature>
<comment type="catalytic activity">
    <reaction evidence="9 10">
        <text>L-threonyl-[protein] + FAD = FMN-L-threonyl-[protein] + AMP + H(+)</text>
        <dbReference type="Rhea" id="RHEA:36847"/>
        <dbReference type="Rhea" id="RHEA-COMP:11060"/>
        <dbReference type="Rhea" id="RHEA-COMP:11061"/>
        <dbReference type="ChEBI" id="CHEBI:15378"/>
        <dbReference type="ChEBI" id="CHEBI:30013"/>
        <dbReference type="ChEBI" id="CHEBI:57692"/>
        <dbReference type="ChEBI" id="CHEBI:74257"/>
        <dbReference type="ChEBI" id="CHEBI:456215"/>
        <dbReference type="EC" id="2.7.1.180"/>
    </reaction>
</comment>
<dbReference type="RefSeq" id="WP_111419777.1">
    <property type="nucleotide sequence ID" value="NZ_NPEX01000092.1"/>
</dbReference>
<comment type="similarity">
    <text evidence="10">Belongs to the ApbE family.</text>
</comment>
<keyword evidence="5 10" id="KW-0479">Metal-binding</keyword>
<evidence type="ECO:0000256" key="2">
    <source>
        <dbReference type="ARBA" id="ARBA00016337"/>
    </source>
</evidence>
<keyword evidence="4 10" id="KW-0808">Transferase</keyword>
<evidence type="ECO:0000256" key="9">
    <source>
        <dbReference type="ARBA" id="ARBA00048540"/>
    </source>
</evidence>
<proteinExistence type="inferred from homology"/>
<evidence type="ECO:0000256" key="4">
    <source>
        <dbReference type="ARBA" id="ARBA00022679"/>
    </source>
</evidence>
<dbReference type="InterPro" id="IPR006311">
    <property type="entry name" value="TAT_signal"/>
</dbReference>
<evidence type="ECO:0000256" key="8">
    <source>
        <dbReference type="ARBA" id="ARBA00031306"/>
    </source>
</evidence>
<accession>A0A327L0C0</accession>
<dbReference type="InterPro" id="IPR024932">
    <property type="entry name" value="ApbE"/>
</dbReference>
<dbReference type="PROSITE" id="PS51318">
    <property type="entry name" value="TAT"/>
    <property type="match status" value="1"/>
</dbReference>
<keyword evidence="7 10" id="KW-0460">Magnesium</keyword>
<reference evidence="13 14" key="1">
    <citation type="submission" date="2017-07" db="EMBL/GenBank/DDBJ databases">
        <title>Draft Genome Sequences of Select Purple Nonsulfur Bacteria.</title>
        <authorList>
            <person name="Lasarre B."/>
            <person name="Mckinlay J.B."/>
        </authorList>
    </citation>
    <scope>NUCLEOTIDE SEQUENCE [LARGE SCALE GENOMIC DNA]</scope>
    <source>
        <strain evidence="13 14">DSM 5909</strain>
    </source>
</reference>
<dbReference type="Proteomes" id="UP000249130">
    <property type="component" value="Unassembled WGS sequence"/>
</dbReference>